<evidence type="ECO:0000256" key="1">
    <source>
        <dbReference type="ARBA" id="ARBA00022679"/>
    </source>
</evidence>
<feature type="binding site" evidence="3 4">
    <location>
        <position position="39"/>
    </location>
    <ligand>
        <name>S-adenosyl-L-methionine</name>
        <dbReference type="ChEBI" id="CHEBI:59789"/>
    </ligand>
</feature>
<dbReference type="CDD" id="cd02440">
    <property type="entry name" value="AdoMet_MTases"/>
    <property type="match status" value="1"/>
</dbReference>
<dbReference type="EMBL" id="CACSIO010000034">
    <property type="protein sequence ID" value="CAA0118596.1"/>
    <property type="molecule type" value="Genomic_DNA"/>
</dbReference>
<dbReference type="GO" id="GO:0002098">
    <property type="term" value="P:tRNA wobble uridine modification"/>
    <property type="evidence" value="ECO:0007669"/>
    <property type="project" value="InterPro"/>
</dbReference>
<evidence type="ECO:0000256" key="4">
    <source>
        <dbReference type="PIRSR" id="PIRSR006325-1"/>
    </source>
</evidence>
<feature type="binding site" evidence="3 4">
    <location>
        <position position="136"/>
    </location>
    <ligand>
        <name>S-adenosyl-L-methionine</name>
        <dbReference type="ChEBI" id="CHEBI:59789"/>
    </ligand>
</feature>
<feature type="binding site" evidence="3 4">
    <location>
        <begin position="89"/>
        <end position="90"/>
    </location>
    <ligand>
        <name>S-adenosyl-L-methionine</name>
        <dbReference type="ChEBI" id="CHEBI:59789"/>
    </ligand>
</feature>
<evidence type="ECO:0000256" key="3">
    <source>
        <dbReference type="HAMAP-Rule" id="MF_01589"/>
    </source>
</evidence>
<dbReference type="Proteomes" id="UP000441399">
    <property type="component" value="Unassembled WGS sequence"/>
</dbReference>
<organism evidence="6 7">
    <name type="scientific">BD1-7 clade bacterium</name>
    <dbReference type="NCBI Taxonomy" id="2029982"/>
    <lineage>
        <taxon>Bacteria</taxon>
        <taxon>Pseudomonadati</taxon>
        <taxon>Pseudomonadota</taxon>
        <taxon>Gammaproteobacteria</taxon>
        <taxon>Cellvibrionales</taxon>
        <taxon>Spongiibacteraceae</taxon>
        <taxon>BD1-7 clade</taxon>
    </lineage>
</organism>
<proteinExistence type="inferred from homology"/>
<accession>A0A5S9QK27</accession>
<dbReference type="PANTHER" id="PTHR43861:SF2">
    <property type="entry name" value="CARBOXY-S-ADENOSYL-L-METHIONINE SYNTHASE"/>
    <property type="match status" value="1"/>
</dbReference>
<name>A0A5S9QK27_9GAMM</name>
<comment type="catalytic activity">
    <reaction evidence="3">
        <text>prephenate + S-adenosyl-L-methionine = carboxy-S-adenosyl-L-methionine + 3-phenylpyruvate + H2O</text>
        <dbReference type="Rhea" id="RHEA:51692"/>
        <dbReference type="ChEBI" id="CHEBI:15377"/>
        <dbReference type="ChEBI" id="CHEBI:18005"/>
        <dbReference type="ChEBI" id="CHEBI:29934"/>
        <dbReference type="ChEBI" id="CHEBI:59789"/>
        <dbReference type="ChEBI" id="CHEBI:134278"/>
    </reaction>
</comment>
<dbReference type="GO" id="GO:0016743">
    <property type="term" value="F:carboxyl- or carbamoyltransferase activity"/>
    <property type="evidence" value="ECO:0007669"/>
    <property type="project" value="UniProtKB-UniRule"/>
</dbReference>
<dbReference type="PIRSF" id="PIRSF006325">
    <property type="entry name" value="MeTrfase_bac"/>
    <property type="match status" value="1"/>
</dbReference>
<evidence type="ECO:0000259" key="5">
    <source>
        <dbReference type="Pfam" id="PF13649"/>
    </source>
</evidence>
<feature type="binding site" evidence="3 4">
    <location>
        <begin position="117"/>
        <end position="118"/>
    </location>
    <ligand>
        <name>S-adenosyl-L-methionine</name>
        <dbReference type="ChEBI" id="CHEBI:59789"/>
    </ligand>
</feature>
<dbReference type="InterPro" id="IPR005271">
    <property type="entry name" value="CmoA"/>
</dbReference>
<dbReference type="NCBIfam" id="TIGR00740">
    <property type="entry name" value="carboxy-S-adenosyl-L-methionine synthase CmoA"/>
    <property type="match status" value="1"/>
</dbReference>
<dbReference type="AlphaFoldDB" id="A0A5S9QK27"/>
<gene>
    <name evidence="3 6" type="primary">cmoA</name>
    <name evidence="6" type="ORF">OPDIPICF_02135</name>
</gene>
<dbReference type="InterPro" id="IPR041698">
    <property type="entry name" value="Methyltransf_25"/>
</dbReference>
<comment type="similarity">
    <text evidence="3">Belongs to the class I-like SAM-binding methyltransferase superfamily. Cx-SAM synthase family.</text>
</comment>
<sequence>MNQPDKLYAKTRQIVNAFQFDENVARVFSDMIRRSVPGYPMMLDMLGVVAETHVKDDTRCYDLGCSLGASTLAIRQNLQATGVDIVAVDNSSAMTTHCQEVIAQDTSQTPVDVICGDICDIDFTANSAPASLVCLNLTLQFIDQERRLPLLTRIADSLVDGGVLFLSEKLLFTDEFEQSHLTDLHHQFKKHQGYSDLEIAQKRSAIENVLVPETLEVHRKRLYDAGFRQVIVALQCFNFCTLIAYK</sequence>
<dbReference type="Pfam" id="PF13649">
    <property type="entry name" value="Methyltransf_25"/>
    <property type="match status" value="1"/>
</dbReference>
<dbReference type="HAMAP" id="MF_01589">
    <property type="entry name" value="Cx_SAM_synthase"/>
    <property type="match status" value="1"/>
</dbReference>
<dbReference type="EC" id="2.1.3.-" evidence="3"/>
<comment type="function">
    <text evidence="3">Catalyzes the conversion of S-adenosyl-L-methionine (SAM) to carboxy-S-adenosyl-L-methionine (Cx-SAM).</text>
</comment>
<comment type="subunit">
    <text evidence="3">Homodimer.</text>
</comment>
<evidence type="ECO:0000313" key="6">
    <source>
        <dbReference type="EMBL" id="CAA0118596.1"/>
    </source>
</evidence>
<reference evidence="6 7" key="1">
    <citation type="submission" date="2019-11" db="EMBL/GenBank/DDBJ databases">
        <authorList>
            <person name="Holert J."/>
        </authorList>
    </citation>
    <scope>NUCLEOTIDE SEQUENCE [LARGE SCALE GENOMIC DNA]</scope>
    <source>
        <strain evidence="6">SB11_3</strain>
    </source>
</reference>
<dbReference type="GO" id="GO:1904047">
    <property type="term" value="F:S-adenosyl-L-methionine binding"/>
    <property type="evidence" value="ECO:0007669"/>
    <property type="project" value="UniProtKB-UniRule"/>
</dbReference>
<keyword evidence="1 3" id="KW-0808">Transferase</keyword>
<keyword evidence="2 3" id="KW-0949">S-adenosyl-L-methionine</keyword>
<evidence type="ECO:0000256" key="2">
    <source>
        <dbReference type="ARBA" id="ARBA00022691"/>
    </source>
</evidence>
<dbReference type="InterPro" id="IPR029063">
    <property type="entry name" value="SAM-dependent_MTases_sf"/>
</dbReference>
<feature type="binding site" evidence="3">
    <location>
        <position position="203"/>
    </location>
    <ligand>
        <name>S-adenosyl-L-methionine</name>
        <dbReference type="ChEBI" id="CHEBI:59789"/>
    </ligand>
</feature>
<dbReference type="OrthoDB" id="9779941at2"/>
<protein>
    <recommendedName>
        <fullName evidence="3">Carboxy-S-adenosyl-L-methionine synthase</fullName>
        <shortName evidence="3">Cx-SAM synthase</shortName>
        <ecNumber evidence="3">2.1.3.-</ecNumber>
    </recommendedName>
</protein>
<keyword evidence="7" id="KW-1185">Reference proteome</keyword>
<feature type="domain" description="Methyltransferase" evidence="5">
    <location>
        <begin position="62"/>
        <end position="162"/>
    </location>
</feature>
<feature type="binding site" evidence="3 4">
    <location>
        <begin position="64"/>
        <end position="66"/>
    </location>
    <ligand>
        <name>S-adenosyl-L-methionine</name>
        <dbReference type="ChEBI" id="CHEBI:59789"/>
    </ligand>
</feature>
<evidence type="ECO:0000313" key="7">
    <source>
        <dbReference type="Proteomes" id="UP000441399"/>
    </source>
</evidence>
<dbReference type="Gene3D" id="3.40.50.150">
    <property type="entry name" value="Vaccinia Virus protein VP39"/>
    <property type="match status" value="1"/>
</dbReference>
<dbReference type="SUPFAM" id="SSF53335">
    <property type="entry name" value="S-adenosyl-L-methionine-dependent methyltransferases"/>
    <property type="match status" value="1"/>
</dbReference>
<dbReference type="PANTHER" id="PTHR43861">
    <property type="entry name" value="TRANS-ACONITATE 2-METHYLTRANSFERASE-RELATED"/>
    <property type="match status" value="1"/>
</dbReference>